<dbReference type="SMART" id="SM00962">
    <property type="entry name" value="SRP54"/>
    <property type="match status" value="1"/>
</dbReference>
<dbReference type="GO" id="GO:0005783">
    <property type="term" value="C:endoplasmic reticulum"/>
    <property type="evidence" value="ECO:0007669"/>
    <property type="project" value="UniProtKB-SubCell"/>
</dbReference>
<dbReference type="SUPFAM" id="SSF52540">
    <property type="entry name" value="P-loop containing nucleoside triphosphate hydrolases"/>
    <property type="match status" value="1"/>
</dbReference>
<evidence type="ECO:0000256" key="5">
    <source>
        <dbReference type="ARBA" id="ARBA00022741"/>
    </source>
</evidence>
<evidence type="ECO:0000256" key="11">
    <source>
        <dbReference type="ARBA" id="ARBA00023274"/>
    </source>
</evidence>
<dbReference type="GO" id="GO:0005829">
    <property type="term" value="C:cytosol"/>
    <property type="evidence" value="ECO:0007669"/>
    <property type="project" value="TreeGrafter"/>
</dbReference>
<dbReference type="PANTHER" id="PTHR11564">
    <property type="entry name" value="SIGNAL RECOGNITION PARTICLE 54K PROTEIN SRP54"/>
    <property type="match status" value="1"/>
</dbReference>
<dbReference type="PROSITE" id="PS00300">
    <property type="entry name" value="SRP54"/>
    <property type="match status" value="1"/>
</dbReference>
<dbReference type="InterPro" id="IPR000897">
    <property type="entry name" value="SRP54_GTPase_dom"/>
</dbReference>
<reference evidence="17 18" key="1">
    <citation type="submission" date="2024-01" db="EMBL/GenBank/DDBJ databases">
        <title>The complete chloroplast genome sequence of Lithospermum erythrorhizon: insights into the phylogenetic relationship among Boraginaceae species and the maternal lineages of purple gromwells.</title>
        <authorList>
            <person name="Okada T."/>
            <person name="Watanabe K."/>
        </authorList>
    </citation>
    <scope>NUCLEOTIDE SEQUENCE [LARGE SCALE GENOMIC DNA]</scope>
</reference>
<name>A0AAV3QLN7_LITER</name>
<dbReference type="EMBL" id="BAABME010005208">
    <property type="protein sequence ID" value="GAA0164965.1"/>
    <property type="molecule type" value="Genomic_DNA"/>
</dbReference>
<proteinExistence type="inferred from homology"/>
<dbReference type="GO" id="GO:0005786">
    <property type="term" value="C:signal recognition particle, endoplasmic reticulum targeting"/>
    <property type="evidence" value="ECO:0007669"/>
    <property type="project" value="UniProtKB-UniRule"/>
</dbReference>
<dbReference type="Pfam" id="PF00448">
    <property type="entry name" value="SRP54"/>
    <property type="match status" value="1"/>
</dbReference>
<dbReference type="NCBIfam" id="TIGR01425">
    <property type="entry name" value="SRP54_euk"/>
    <property type="match status" value="1"/>
</dbReference>
<evidence type="ECO:0000256" key="12">
    <source>
        <dbReference type="ARBA" id="ARBA00034796"/>
    </source>
</evidence>
<dbReference type="InterPro" id="IPR013822">
    <property type="entry name" value="Signal_recog_particl_SRP54_hlx"/>
</dbReference>
<evidence type="ECO:0000256" key="1">
    <source>
        <dbReference type="ARBA" id="ARBA00004240"/>
    </source>
</evidence>
<dbReference type="InterPro" id="IPR003593">
    <property type="entry name" value="AAA+_ATPase"/>
</dbReference>
<keyword evidence="18" id="KW-1185">Reference proteome</keyword>
<evidence type="ECO:0000313" key="17">
    <source>
        <dbReference type="EMBL" id="GAA0164965.1"/>
    </source>
</evidence>
<dbReference type="GO" id="GO:0005525">
    <property type="term" value="F:GTP binding"/>
    <property type="evidence" value="ECO:0007669"/>
    <property type="project" value="UniProtKB-UniRule"/>
</dbReference>
<evidence type="ECO:0000256" key="3">
    <source>
        <dbReference type="ARBA" id="ARBA00005450"/>
    </source>
</evidence>
<evidence type="ECO:0000256" key="10">
    <source>
        <dbReference type="ARBA" id="ARBA00023135"/>
    </source>
</evidence>
<dbReference type="GO" id="GO:0008312">
    <property type="term" value="F:7S RNA binding"/>
    <property type="evidence" value="ECO:0007669"/>
    <property type="project" value="UniProtKB-UniRule"/>
</dbReference>
<dbReference type="PANTHER" id="PTHR11564:SF5">
    <property type="entry name" value="SIGNAL RECOGNITION PARTICLE SUBUNIT SRP54"/>
    <property type="match status" value="1"/>
</dbReference>
<dbReference type="InterPro" id="IPR027417">
    <property type="entry name" value="P-loop_NTPase"/>
</dbReference>
<dbReference type="SUPFAM" id="SSF47446">
    <property type="entry name" value="Signal peptide-binding domain"/>
    <property type="match status" value="1"/>
</dbReference>
<comment type="function">
    <text evidence="13 15">Component of the signal recognition particle (SRP) complex, a ribonucleoprotein complex that mediates the cotranslational targeting of secretory and membrane proteins to the endoplasmic reticulum (ER). As part of the SRP complex, associates with the SRP receptor (SR) component SRPRA to target secretory proteins to the endoplasmic reticulum membrane. Binds to the signal sequence of presecretory proteins when they emerge from the ribosomes. Displays basal GTPase activity, and stimulates reciprocal GTPase activation of the SR subunit SRPRA. Forms a guanosine 5'-triphosphate (GTP)-dependent complex with the SR subunit SRPRA. SR compaction and GTPase mediated rearrangement of SR drive SRP-mediated cotranslational protein translocation into the ER. Requires the presence of SRP9/SRP14 and/or SRP19 to stably interact with RNA.</text>
</comment>
<dbReference type="Pfam" id="PF02881">
    <property type="entry name" value="SRP54_N"/>
    <property type="match status" value="1"/>
</dbReference>
<dbReference type="SUPFAM" id="SSF47364">
    <property type="entry name" value="Domain of the SRP/SRP receptor G-proteins"/>
    <property type="match status" value="1"/>
</dbReference>
<keyword evidence="7 15" id="KW-0256">Endoplasmic reticulum</keyword>
<comment type="caution">
    <text evidence="17">The sequence shown here is derived from an EMBL/GenBank/DDBJ whole genome shotgun (WGS) entry which is preliminary data.</text>
</comment>
<dbReference type="GO" id="GO:0003924">
    <property type="term" value="F:GTPase activity"/>
    <property type="evidence" value="ECO:0007669"/>
    <property type="project" value="UniProtKB-UniRule"/>
</dbReference>
<dbReference type="CDD" id="cd17875">
    <property type="entry name" value="SRP54_G"/>
    <property type="match status" value="1"/>
</dbReference>
<keyword evidence="6" id="KW-0378">Hydrolase</keyword>
<organism evidence="17 18">
    <name type="scientific">Lithospermum erythrorhizon</name>
    <name type="common">Purple gromwell</name>
    <name type="synonym">Lithospermum officinale var. erythrorhizon</name>
    <dbReference type="NCBI Taxonomy" id="34254"/>
    <lineage>
        <taxon>Eukaryota</taxon>
        <taxon>Viridiplantae</taxon>
        <taxon>Streptophyta</taxon>
        <taxon>Embryophyta</taxon>
        <taxon>Tracheophyta</taxon>
        <taxon>Spermatophyta</taxon>
        <taxon>Magnoliopsida</taxon>
        <taxon>eudicotyledons</taxon>
        <taxon>Gunneridae</taxon>
        <taxon>Pentapetalae</taxon>
        <taxon>asterids</taxon>
        <taxon>lamiids</taxon>
        <taxon>Boraginales</taxon>
        <taxon>Boraginaceae</taxon>
        <taxon>Boraginoideae</taxon>
        <taxon>Lithospermeae</taxon>
        <taxon>Lithospermum</taxon>
    </lineage>
</organism>
<comment type="domain">
    <text evidence="15">The M domain binds the 7SL RNA in presence of SRP19 and binds the signal sequence of presecretory proteins.</text>
</comment>
<evidence type="ECO:0000256" key="2">
    <source>
        <dbReference type="ARBA" id="ARBA00004496"/>
    </source>
</evidence>
<feature type="domain" description="SRP54-type proteins GTP-binding" evidence="16">
    <location>
        <begin position="269"/>
        <end position="282"/>
    </location>
</feature>
<dbReference type="GO" id="GO:0030942">
    <property type="term" value="F:endoplasmic reticulum signal peptide binding"/>
    <property type="evidence" value="ECO:0007669"/>
    <property type="project" value="TreeGrafter"/>
</dbReference>
<evidence type="ECO:0000259" key="16">
    <source>
        <dbReference type="PROSITE" id="PS00300"/>
    </source>
</evidence>
<evidence type="ECO:0000256" key="7">
    <source>
        <dbReference type="ARBA" id="ARBA00022824"/>
    </source>
</evidence>
<evidence type="ECO:0000256" key="13">
    <source>
        <dbReference type="ARBA" id="ARBA00046020"/>
    </source>
</evidence>
<dbReference type="InterPro" id="IPR006325">
    <property type="entry name" value="SRP54_euk"/>
</dbReference>
<comment type="domain">
    <text evidence="15">The NG domain, also named G domain, is a special guanosine triphosphatase (GTPase) domain, which binds GTP and forms a guanosine 5'-triphosphate (GTP)-dependent complex with a homologous NG domain in the SRP receptor subunit SRPRA. The two NG domains undergo cooperative rearrangements upon their assembly, which culminate in the reciprocal activation of the GTPase activity of one another. SRP receptor compaction upon binding with cargo-loaded SRP and GTPase rearrangement drive SRP-mediated cotranslational protein translocation into the ER.</text>
</comment>
<dbReference type="Gene3D" id="3.40.50.300">
    <property type="entry name" value="P-loop containing nucleotide triphosphate hydrolases"/>
    <property type="match status" value="1"/>
</dbReference>
<dbReference type="InterPro" id="IPR036225">
    <property type="entry name" value="SRP/SRP_N"/>
</dbReference>
<evidence type="ECO:0000256" key="4">
    <source>
        <dbReference type="ARBA" id="ARBA00022490"/>
    </source>
</evidence>
<keyword evidence="11 15" id="KW-0687">Ribonucleoprotein</keyword>
<evidence type="ECO:0000256" key="14">
    <source>
        <dbReference type="ARBA" id="ARBA00048157"/>
    </source>
</evidence>
<comment type="subunit">
    <text evidence="12 15">Component of a signal recognition particle (SRP) complex that consists of a 7SL RNA molecule of 300 nucleotides and six protein subunits: SRP72, SRP68, SRP54, SRP19, SRP14 and SRP9.</text>
</comment>
<sequence>MVLEELGGRIARAISQIEKETIIDDKVFNECLNEIARALFQSDVKVEFVNNMKNNIKNIVNLHTIAVGHNKRTIIRQLCKMLDSGKPSFTPKKGKTSVVMVVGLQGSGKTTTCSKYAYYYQKKGWKPAVVCADTYRAGAFDQLKQNADKAKIPIYGCNTEIDPVKIAVDGVDKFKKDNHDLIIVDTAGRHIQEKSETAASLFEEMCQVAEATNPDLVVFVMDSRNGQAAFNQAKAFKQSVAVGSVIVTKMDGHAKGGCVLSAVAATKSPVIFIGTGEHMDELEVFDVKPFVSRLLGLMGDLSGFMDKIQKVVPMDQQPELLQKLSQGNFSLRIMYEQFQNILKMGPIGQVLSMLPGISSEMISKGQEKESQAKIKCYMTMMDSMTNEELDSSNLKLMNESRIGQIARGSGRPLREVMKMLEDLSRNMNAQHMGKFLPPQMLKKIGGLQTLMKQIGSAKDMMGMFGASDK</sequence>
<comment type="similarity">
    <text evidence="3 15">Belongs to the GTP-binding SRP family. SRP54 subfamily.</text>
</comment>
<comment type="subcellular location">
    <subcellularLocation>
        <location evidence="2 15">Cytoplasm</location>
    </subcellularLocation>
    <subcellularLocation>
        <location evidence="1 15">Endoplasmic reticulum</location>
    </subcellularLocation>
</comment>
<dbReference type="AlphaFoldDB" id="A0AAV3QLN7"/>
<evidence type="ECO:0000256" key="8">
    <source>
        <dbReference type="ARBA" id="ARBA00022884"/>
    </source>
</evidence>
<dbReference type="Pfam" id="PF02978">
    <property type="entry name" value="SRP_SPB"/>
    <property type="match status" value="1"/>
</dbReference>
<evidence type="ECO:0000256" key="15">
    <source>
        <dbReference type="RuleBase" id="RU364034"/>
    </source>
</evidence>
<dbReference type="Gene3D" id="1.20.120.140">
    <property type="entry name" value="Signal recognition particle SRP54, nucleotide-binding domain"/>
    <property type="match status" value="1"/>
</dbReference>
<dbReference type="SMART" id="SM00382">
    <property type="entry name" value="AAA"/>
    <property type="match status" value="1"/>
</dbReference>
<dbReference type="InterPro" id="IPR036891">
    <property type="entry name" value="Signal_recog_part_SRP54_M_sf"/>
</dbReference>
<evidence type="ECO:0000256" key="6">
    <source>
        <dbReference type="ARBA" id="ARBA00022801"/>
    </source>
</evidence>
<keyword evidence="8 15" id="KW-0694">RNA-binding</keyword>
<protein>
    <recommendedName>
        <fullName evidence="15">Signal recognition particle 54 kDa protein</fullName>
    </recommendedName>
</protein>
<keyword evidence="9 15" id="KW-0342">GTP-binding</keyword>
<gene>
    <name evidence="17" type="ORF">LIER_20482</name>
</gene>
<comment type="catalytic activity">
    <reaction evidence="14">
        <text>GTP + H2O = GDP + phosphate + H(+)</text>
        <dbReference type="Rhea" id="RHEA:19669"/>
        <dbReference type="ChEBI" id="CHEBI:15377"/>
        <dbReference type="ChEBI" id="CHEBI:15378"/>
        <dbReference type="ChEBI" id="CHEBI:37565"/>
        <dbReference type="ChEBI" id="CHEBI:43474"/>
        <dbReference type="ChEBI" id="CHEBI:58189"/>
        <dbReference type="EC" id="3.6.5.4"/>
    </reaction>
    <physiologicalReaction direction="left-to-right" evidence="14">
        <dbReference type="Rhea" id="RHEA:19670"/>
    </physiologicalReaction>
</comment>
<keyword evidence="10 15" id="KW-0733">Signal recognition particle</keyword>
<accession>A0AAV3QLN7</accession>
<dbReference type="FunFam" id="3.40.50.300:FF:000022">
    <property type="entry name" value="Signal recognition particle 54 kDa subunit"/>
    <property type="match status" value="1"/>
</dbReference>
<evidence type="ECO:0000256" key="9">
    <source>
        <dbReference type="ARBA" id="ARBA00023134"/>
    </source>
</evidence>
<dbReference type="Proteomes" id="UP001454036">
    <property type="component" value="Unassembled WGS sequence"/>
</dbReference>
<dbReference type="InterPro" id="IPR022941">
    <property type="entry name" value="SRP54"/>
</dbReference>
<evidence type="ECO:0000313" key="18">
    <source>
        <dbReference type="Proteomes" id="UP001454036"/>
    </source>
</evidence>
<dbReference type="InterPro" id="IPR004125">
    <property type="entry name" value="Signal_recog_particle_SRP54_M"/>
</dbReference>
<dbReference type="Gene3D" id="1.10.260.30">
    <property type="entry name" value="Signal recognition particle, SRP54 subunit, M-domain"/>
    <property type="match status" value="1"/>
</dbReference>
<dbReference type="GO" id="GO:0006616">
    <property type="term" value="P:SRP-dependent cotranslational protein targeting to membrane, translocation"/>
    <property type="evidence" value="ECO:0007669"/>
    <property type="project" value="TreeGrafter"/>
</dbReference>
<dbReference type="InterPro" id="IPR042101">
    <property type="entry name" value="SRP54_N_sf"/>
</dbReference>
<keyword evidence="4 15" id="KW-0963">Cytoplasm</keyword>
<dbReference type="HAMAP" id="MF_00306">
    <property type="entry name" value="SRP54"/>
    <property type="match status" value="1"/>
</dbReference>
<keyword evidence="5 15" id="KW-0547">Nucleotide-binding</keyword>